<comment type="caution">
    <text evidence="2">The sequence shown here is derived from an EMBL/GenBank/DDBJ whole genome shotgun (WGS) entry which is preliminary data.</text>
</comment>
<evidence type="ECO:0000256" key="1">
    <source>
        <dbReference type="SAM" id="Phobius"/>
    </source>
</evidence>
<dbReference type="STRING" id="33051.SB4_13765"/>
<dbReference type="EMBL" id="LDTD01000096">
    <property type="protein sequence ID" value="KTT68602.1"/>
    <property type="molecule type" value="Genomic_DNA"/>
</dbReference>
<feature type="transmembrane region" description="Helical" evidence="1">
    <location>
        <begin position="51"/>
        <end position="69"/>
    </location>
</feature>
<dbReference type="Proteomes" id="UP000072867">
    <property type="component" value="Unassembled WGS sequence"/>
</dbReference>
<name>A0A147HUN7_9SPHN</name>
<feature type="transmembrane region" description="Helical" evidence="1">
    <location>
        <begin position="75"/>
        <end position="93"/>
    </location>
</feature>
<keyword evidence="1" id="KW-1133">Transmembrane helix</keyword>
<sequence>MYSESDIDGAVAAGAISPQAASALRRHVATAHAAPAVDEEHFRLLTGFNDIFVSIAIALLLAALGQIGFRISHGLGGGFVAGAAWMLAFYFTAKRRMALPSILLLLAFVGGVAGGLIGLIETIWPHIDGTAGALAVSGVGLVSAGAAWLHWRRFMVPITVAAGAAALVGVAIGLVMAAVPDIKQGVWPMLLLCGLGVFALAMRWDMSDPKRETRRADVAFWLHLAAAPMIAHPIFQMLGVFDGDIGVGVAVIVLALYLLFAGIALAVDRRALLVSSLVYVLYALYSLFRSAGAVELGAAFTALVIGSALLTLSAFWQPMRRTVVGWLAQPMRLRLPPVHQPA</sequence>
<proteinExistence type="predicted"/>
<organism evidence="2 3">
    <name type="scientific">Sphingomonas sanguinis</name>
    <dbReference type="NCBI Taxonomy" id="33051"/>
    <lineage>
        <taxon>Bacteria</taxon>
        <taxon>Pseudomonadati</taxon>
        <taxon>Pseudomonadota</taxon>
        <taxon>Alphaproteobacteria</taxon>
        <taxon>Sphingomonadales</taxon>
        <taxon>Sphingomonadaceae</taxon>
        <taxon>Sphingomonas</taxon>
    </lineage>
</organism>
<feature type="transmembrane region" description="Helical" evidence="1">
    <location>
        <begin position="158"/>
        <end position="179"/>
    </location>
</feature>
<feature type="transmembrane region" description="Helical" evidence="1">
    <location>
        <begin position="102"/>
        <end position="124"/>
    </location>
</feature>
<feature type="transmembrane region" description="Helical" evidence="1">
    <location>
        <begin position="218"/>
        <end position="239"/>
    </location>
</feature>
<evidence type="ECO:0000313" key="3">
    <source>
        <dbReference type="Proteomes" id="UP000072867"/>
    </source>
</evidence>
<feature type="transmembrane region" description="Helical" evidence="1">
    <location>
        <begin position="294"/>
        <end position="316"/>
    </location>
</feature>
<dbReference type="RefSeq" id="WP_058734007.1">
    <property type="nucleotide sequence ID" value="NZ_LDTD01000096.1"/>
</dbReference>
<keyword evidence="1" id="KW-0472">Membrane</keyword>
<feature type="transmembrane region" description="Helical" evidence="1">
    <location>
        <begin position="245"/>
        <end position="264"/>
    </location>
</feature>
<evidence type="ECO:0008006" key="4">
    <source>
        <dbReference type="Google" id="ProtNLM"/>
    </source>
</evidence>
<feature type="transmembrane region" description="Helical" evidence="1">
    <location>
        <begin position="185"/>
        <end position="206"/>
    </location>
</feature>
<dbReference type="PATRIC" id="fig|33051.3.peg.4016"/>
<protein>
    <recommendedName>
        <fullName evidence="4">DUF2157 domain-containing protein</fullName>
    </recommendedName>
</protein>
<accession>A0A147HUN7</accession>
<gene>
    <name evidence="2" type="ORF">NS319_13125</name>
</gene>
<feature type="transmembrane region" description="Helical" evidence="1">
    <location>
        <begin position="271"/>
        <end position="288"/>
    </location>
</feature>
<keyword evidence="1" id="KW-0812">Transmembrane</keyword>
<reference evidence="2 3" key="1">
    <citation type="journal article" date="2016" name="Front. Microbiol.">
        <title>Genomic Resource of Rice Seed Associated Bacteria.</title>
        <authorList>
            <person name="Midha S."/>
            <person name="Bansal K."/>
            <person name="Sharma S."/>
            <person name="Kumar N."/>
            <person name="Patil P.P."/>
            <person name="Chaudhry V."/>
            <person name="Patil P.B."/>
        </authorList>
    </citation>
    <scope>NUCLEOTIDE SEQUENCE [LARGE SCALE GENOMIC DNA]</scope>
    <source>
        <strain evidence="2 3">NS319</strain>
    </source>
</reference>
<feature type="transmembrane region" description="Helical" evidence="1">
    <location>
        <begin position="130"/>
        <end position="151"/>
    </location>
</feature>
<dbReference type="AlphaFoldDB" id="A0A147HUN7"/>
<evidence type="ECO:0000313" key="2">
    <source>
        <dbReference type="EMBL" id="KTT68602.1"/>
    </source>
</evidence>